<evidence type="ECO:0000313" key="2">
    <source>
        <dbReference type="Proteomes" id="UP000321514"/>
    </source>
</evidence>
<proteinExistence type="predicted"/>
<name>A0A511T956_MYXFU</name>
<dbReference type="EMBL" id="BJXR01000040">
    <property type="protein sequence ID" value="GEN10710.1"/>
    <property type="molecule type" value="Genomic_DNA"/>
</dbReference>
<accession>A0A511T956</accession>
<gene>
    <name evidence="1" type="ORF">MFU01_57470</name>
</gene>
<dbReference type="AlphaFoldDB" id="A0A511T956"/>
<reference evidence="1 2" key="1">
    <citation type="submission" date="2019-07" db="EMBL/GenBank/DDBJ databases">
        <title>Whole genome shotgun sequence of Myxococcus fulvus NBRC 100333.</title>
        <authorList>
            <person name="Hosoyama A."/>
            <person name="Uohara A."/>
            <person name="Ohji S."/>
            <person name="Ichikawa N."/>
        </authorList>
    </citation>
    <scope>NUCLEOTIDE SEQUENCE [LARGE SCALE GENOMIC DNA]</scope>
    <source>
        <strain evidence="1 2">NBRC 100333</strain>
    </source>
</reference>
<dbReference type="STRING" id="1334629.MFUL124B02_40410"/>
<evidence type="ECO:0000313" key="1">
    <source>
        <dbReference type="EMBL" id="GEN10710.1"/>
    </source>
</evidence>
<organism evidence="1 2">
    <name type="scientific">Myxococcus fulvus</name>
    <dbReference type="NCBI Taxonomy" id="33"/>
    <lineage>
        <taxon>Bacteria</taxon>
        <taxon>Pseudomonadati</taxon>
        <taxon>Myxococcota</taxon>
        <taxon>Myxococcia</taxon>
        <taxon>Myxococcales</taxon>
        <taxon>Cystobacterineae</taxon>
        <taxon>Myxococcaceae</taxon>
        <taxon>Myxococcus</taxon>
    </lineage>
</organism>
<sequence>MDPRHVLFQGAQVVNLTWTMALRLQLMPEALCTLCECSAPVRQQLQGELAALAAGLPLEGPLSPGQAGLVVLGSGFRVHYLLEQEHRLLRLTEVTAPTSPWG</sequence>
<protein>
    <submittedName>
        <fullName evidence="1">Uncharacterized protein</fullName>
    </submittedName>
</protein>
<dbReference type="Proteomes" id="UP000321514">
    <property type="component" value="Unassembled WGS sequence"/>
</dbReference>
<comment type="caution">
    <text evidence="1">The sequence shown here is derived from an EMBL/GenBank/DDBJ whole genome shotgun (WGS) entry which is preliminary data.</text>
</comment>